<keyword evidence="6" id="KW-1185">Reference proteome</keyword>
<comment type="caution">
    <text evidence="5">The sequence shown here is derived from an EMBL/GenBank/DDBJ whole genome shotgun (WGS) entry which is preliminary data.</text>
</comment>
<keyword evidence="4" id="KW-0906">Nuclear pore complex</keyword>
<dbReference type="PANTHER" id="PTHR11225:SF4">
    <property type="entry name" value="NUCLEAR PORE COMPLEX PROTEIN NUP93"/>
    <property type="match status" value="1"/>
</dbReference>
<name>A0A9W7DJQ0_AMBMO</name>
<dbReference type="GO" id="GO:0016973">
    <property type="term" value="P:poly(A)+ mRNA export from nucleus"/>
    <property type="evidence" value="ECO:0007669"/>
    <property type="project" value="TreeGrafter"/>
</dbReference>
<dbReference type="InterPro" id="IPR007231">
    <property type="entry name" value="Nucleoporin_int_Nup93/Nic96"/>
</dbReference>
<evidence type="ECO:0000256" key="1">
    <source>
        <dbReference type="ARBA" id="ARBA00004259"/>
    </source>
</evidence>
<organism evidence="5 6">
    <name type="scientific">Ambrosiozyma monospora</name>
    <name type="common">Yeast</name>
    <name type="synonym">Endomycopsis monosporus</name>
    <dbReference type="NCBI Taxonomy" id="43982"/>
    <lineage>
        <taxon>Eukaryota</taxon>
        <taxon>Fungi</taxon>
        <taxon>Dikarya</taxon>
        <taxon>Ascomycota</taxon>
        <taxon>Saccharomycotina</taxon>
        <taxon>Pichiomycetes</taxon>
        <taxon>Pichiales</taxon>
        <taxon>Pichiaceae</taxon>
        <taxon>Ambrosiozyma</taxon>
    </lineage>
</organism>
<evidence type="ECO:0000256" key="2">
    <source>
        <dbReference type="ARBA" id="ARBA00010186"/>
    </source>
</evidence>
<dbReference type="AlphaFoldDB" id="A0A9W7DJQ0"/>
<keyword evidence="4" id="KW-0811">Translocation</keyword>
<dbReference type="GO" id="GO:0006606">
    <property type="term" value="P:protein import into nucleus"/>
    <property type="evidence" value="ECO:0007669"/>
    <property type="project" value="TreeGrafter"/>
</dbReference>
<dbReference type="GO" id="GO:0005643">
    <property type="term" value="C:nuclear pore"/>
    <property type="evidence" value="ECO:0007669"/>
    <property type="project" value="UniProtKB-SubCell"/>
</dbReference>
<accession>A0A9W7DJQ0</accession>
<evidence type="ECO:0000313" key="5">
    <source>
        <dbReference type="EMBL" id="GMG56493.1"/>
    </source>
</evidence>
<comment type="similarity">
    <text evidence="2 4">Belongs to the nucleoporin interacting component (NIC) family.</text>
</comment>
<dbReference type="OrthoDB" id="1918363at2759"/>
<keyword evidence="3 4" id="KW-0539">Nucleus</keyword>
<reference evidence="5" key="1">
    <citation type="submission" date="2023-04" db="EMBL/GenBank/DDBJ databases">
        <title>Ambrosiozyma monospora NBRC 1965.</title>
        <authorList>
            <person name="Ichikawa N."/>
            <person name="Sato H."/>
            <person name="Tonouchi N."/>
        </authorList>
    </citation>
    <scope>NUCLEOTIDE SEQUENCE</scope>
    <source>
        <strain evidence="5">NBRC 1965</strain>
    </source>
</reference>
<dbReference type="PANTHER" id="PTHR11225">
    <property type="entry name" value="NUCLEAR PORE COMPLEX PROTEIN NUP93 NUCLEOPORIN NUP93 DEAD EYE PROTEIN"/>
    <property type="match status" value="1"/>
</dbReference>
<keyword evidence="4" id="KW-0509">mRNA transport</keyword>
<keyword evidence="4" id="KW-0653">Protein transport</keyword>
<dbReference type="Proteomes" id="UP001165063">
    <property type="component" value="Unassembled WGS sequence"/>
</dbReference>
<evidence type="ECO:0000256" key="3">
    <source>
        <dbReference type="ARBA" id="ARBA00023242"/>
    </source>
</evidence>
<proteinExistence type="inferred from homology"/>
<sequence>MATYSRSAEILSKITLKGREVCTTLLNVVQVRKEFTQEVADPVSVLKSIESLDLIPCSASIDLERIRRKAQEFNTLNDAIAKNLPGLLVIEMKCVADLMLRISQGYEFSHLQQLMKDGKTNAITSSKEDKILQLKQMSRNCMIYAGMIQYKMPREVYATLIALDVNI</sequence>
<gene>
    <name evidence="5" type="ORF">Amon01_000856000</name>
</gene>
<protein>
    <recommendedName>
        <fullName evidence="4">Nuclear pore protein</fullName>
    </recommendedName>
</protein>
<dbReference type="EMBL" id="BSXU01007710">
    <property type="protein sequence ID" value="GMG56493.1"/>
    <property type="molecule type" value="Genomic_DNA"/>
</dbReference>
<comment type="subcellular location">
    <subcellularLocation>
        <location evidence="1">Nucleus envelope</location>
    </subcellularLocation>
    <subcellularLocation>
        <location evidence="4">Nucleus</location>
        <location evidence="4">Nuclear pore complex</location>
    </subcellularLocation>
</comment>
<keyword evidence="4" id="KW-0813">Transport</keyword>
<evidence type="ECO:0000256" key="4">
    <source>
        <dbReference type="RuleBase" id="RU364035"/>
    </source>
</evidence>
<dbReference type="Pfam" id="PF04097">
    <property type="entry name" value="Nic96"/>
    <property type="match status" value="1"/>
</dbReference>
<keyword evidence="4" id="KW-0472">Membrane</keyword>
<evidence type="ECO:0000313" key="6">
    <source>
        <dbReference type="Proteomes" id="UP001165063"/>
    </source>
</evidence>
<dbReference type="GO" id="GO:0017056">
    <property type="term" value="F:structural constituent of nuclear pore"/>
    <property type="evidence" value="ECO:0007669"/>
    <property type="project" value="InterPro"/>
</dbReference>